<dbReference type="OrthoDB" id="187617at2759"/>
<name>A0A2I0T2I7_LIMLA</name>
<reference evidence="2" key="2">
    <citation type="submission" date="2017-12" db="EMBL/GenBank/DDBJ databases">
        <title>Genome sequence of the Bar-tailed Godwit (Limosa lapponica baueri).</title>
        <authorList>
            <person name="Lima N.C.B."/>
            <person name="Parody-Merino A.M."/>
            <person name="Battley P.F."/>
            <person name="Fidler A.E."/>
            <person name="Prosdocimi F."/>
        </authorList>
    </citation>
    <scope>NUCLEOTIDE SEQUENCE [LARGE SCALE GENOMIC DNA]</scope>
</reference>
<proteinExistence type="predicted"/>
<protein>
    <submittedName>
        <fullName evidence="1">Glycerol kinase</fullName>
    </submittedName>
</protein>
<dbReference type="EMBL" id="KZ523012">
    <property type="protein sequence ID" value="PKU28010.1"/>
    <property type="molecule type" value="Genomic_DNA"/>
</dbReference>
<keyword evidence="1" id="KW-0418">Kinase</keyword>
<keyword evidence="1" id="KW-0808">Transferase</keyword>
<dbReference type="GO" id="GO:0016301">
    <property type="term" value="F:kinase activity"/>
    <property type="evidence" value="ECO:0007669"/>
    <property type="project" value="UniProtKB-KW"/>
</dbReference>
<evidence type="ECO:0000313" key="2">
    <source>
        <dbReference type="Proteomes" id="UP000233556"/>
    </source>
</evidence>
<keyword evidence="2" id="KW-1185">Reference proteome</keyword>
<gene>
    <name evidence="1" type="ORF">llap_21686</name>
</gene>
<organism evidence="1 2">
    <name type="scientific">Limosa lapponica baueri</name>
    <dbReference type="NCBI Taxonomy" id="1758121"/>
    <lineage>
        <taxon>Eukaryota</taxon>
        <taxon>Metazoa</taxon>
        <taxon>Chordata</taxon>
        <taxon>Craniata</taxon>
        <taxon>Vertebrata</taxon>
        <taxon>Euteleostomi</taxon>
        <taxon>Archelosauria</taxon>
        <taxon>Archosauria</taxon>
        <taxon>Dinosauria</taxon>
        <taxon>Saurischia</taxon>
        <taxon>Theropoda</taxon>
        <taxon>Coelurosauria</taxon>
        <taxon>Aves</taxon>
        <taxon>Neognathae</taxon>
        <taxon>Neoaves</taxon>
        <taxon>Charadriiformes</taxon>
        <taxon>Scolopacidae</taxon>
        <taxon>Limosa</taxon>
    </lineage>
</organism>
<sequence length="103" mass="11593">MIKGLENLPCEERPKELALLSLEKGQGDLITVFQYLKGSYKEDRGSLFTRSHMEKTRGNRYVLLATLATLKDLSLMSIPPSLGIKFFSFRLKLNFLSPLSGPS</sequence>
<accession>A0A2I0T2I7</accession>
<dbReference type="AlphaFoldDB" id="A0A2I0T2I7"/>
<evidence type="ECO:0000313" key="1">
    <source>
        <dbReference type="EMBL" id="PKU28010.1"/>
    </source>
</evidence>
<reference evidence="2" key="1">
    <citation type="submission" date="2017-11" db="EMBL/GenBank/DDBJ databases">
        <authorList>
            <person name="Lima N.C."/>
            <person name="Parody-Merino A.M."/>
            <person name="Battley P.F."/>
            <person name="Fidler A.E."/>
            <person name="Prosdocimi F."/>
        </authorList>
    </citation>
    <scope>NUCLEOTIDE SEQUENCE [LARGE SCALE GENOMIC DNA]</scope>
</reference>
<dbReference type="Proteomes" id="UP000233556">
    <property type="component" value="Unassembled WGS sequence"/>
</dbReference>